<dbReference type="KEGG" id="slan:GV829_01105"/>
<protein>
    <submittedName>
        <fullName evidence="2">Uncharacterized protein</fullName>
    </submittedName>
</protein>
<evidence type="ECO:0000313" key="2">
    <source>
        <dbReference type="EMBL" id="QJQ33490.1"/>
    </source>
</evidence>
<keyword evidence="1" id="KW-1133">Transmembrane helix</keyword>
<evidence type="ECO:0000256" key="1">
    <source>
        <dbReference type="SAM" id="Phobius"/>
    </source>
</evidence>
<feature type="transmembrane region" description="Helical" evidence="1">
    <location>
        <begin position="77"/>
        <end position="96"/>
    </location>
</feature>
<keyword evidence="1" id="KW-0812">Transmembrane</keyword>
<organism evidence="2 3">
    <name type="scientific">Sphingomonas lacunae</name>
    <dbReference type="NCBI Taxonomy" id="2698828"/>
    <lineage>
        <taxon>Bacteria</taxon>
        <taxon>Pseudomonadati</taxon>
        <taxon>Pseudomonadota</taxon>
        <taxon>Alphaproteobacteria</taxon>
        <taxon>Sphingomonadales</taxon>
        <taxon>Sphingomonadaceae</taxon>
        <taxon>Sphingomonas</taxon>
    </lineage>
</organism>
<keyword evidence="3" id="KW-1185">Reference proteome</keyword>
<name>A0A6M4AYQ9_9SPHN</name>
<keyword evidence="1" id="KW-0472">Membrane</keyword>
<dbReference type="AlphaFoldDB" id="A0A6M4AYQ9"/>
<gene>
    <name evidence="2" type="ORF">GV829_01105</name>
</gene>
<sequence>MRQPMVTSLGIILGFILNFLANWATEDEAGETVMTAADHAVALTLLAAIGIMCLVLFRLLDMGPPEERDNARYAVTFKLYCTGIVLAFVGVGAALFL</sequence>
<reference evidence="2 3" key="1">
    <citation type="submission" date="2020-01" db="EMBL/GenBank/DDBJ databases">
        <title>Sphingomonas sp. strain CSW-10.</title>
        <authorList>
            <person name="Chen W.-M."/>
        </authorList>
    </citation>
    <scope>NUCLEOTIDE SEQUENCE [LARGE SCALE GENOMIC DNA]</scope>
    <source>
        <strain evidence="2 3">CSW-10</strain>
    </source>
</reference>
<accession>A0A6M4AYQ9</accession>
<dbReference type="EMBL" id="CP053015">
    <property type="protein sequence ID" value="QJQ33490.1"/>
    <property type="molecule type" value="Genomic_DNA"/>
</dbReference>
<evidence type="ECO:0000313" key="3">
    <source>
        <dbReference type="Proteomes" id="UP000503018"/>
    </source>
</evidence>
<proteinExistence type="predicted"/>
<feature type="transmembrane region" description="Helical" evidence="1">
    <location>
        <begin position="39"/>
        <end position="57"/>
    </location>
</feature>
<dbReference type="Proteomes" id="UP000503018">
    <property type="component" value="Chromosome"/>
</dbReference>